<feature type="domain" description="NAD-dependent epimerase/dehydratase" evidence="3">
    <location>
        <begin position="4"/>
        <end position="256"/>
    </location>
</feature>
<evidence type="ECO:0000256" key="2">
    <source>
        <dbReference type="ARBA" id="ARBA00023445"/>
    </source>
</evidence>
<dbReference type="GO" id="GO:0016616">
    <property type="term" value="F:oxidoreductase activity, acting on the CH-OH group of donors, NAD or NADP as acceptor"/>
    <property type="evidence" value="ECO:0007669"/>
    <property type="project" value="TreeGrafter"/>
</dbReference>
<dbReference type="FunCoup" id="N1J718">
    <property type="interactions" value="184"/>
</dbReference>
<dbReference type="InterPro" id="IPR050425">
    <property type="entry name" value="NAD(P)_dehydrat-like"/>
</dbReference>
<dbReference type="STRING" id="546991.N1J718"/>
<evidence type="ECO:0000259" key="3">
    <source>
        <dbReference type="Pfam" id="PF01370"/>
    </source>
</evidence>
<comment type="similarity">
    <text evidence="2">Belongs to the NAD(P)-dependent epimerase/dehydratase family. Dihydroflavonol-4-reductase subfamily.</text>
</comment>
<evidence type="ECO:0000256" key="1">
    <source>
        <dbReference type="ARBA" id="ARBA00023002"/>
    </source>
</evidence>
<dbReference type="OrthoDB" id="2735536at2759"/>
<protein>
    <submittedName>
        <fullName evidence="4">NADPH-dependent methylglyoxal reductase GRE2</fullName>
    </submittedName>
</protein>
<accession>N1J718</accession>
<dbReference type="AlphaFoldDB" id="N1J718"/>
<name>N1J718_BLUG1</name>
<dbReference type="InterPro" id="IPR036291">
    <property type="entry name" value="NAD(P)-bd_dom_sf"/>
</dbReference>
<dbReference type="FunFam" id="3.40.50.720:FF:000191">
    <property type="entry name" value="Methylglyoxal reductase (NADPH-dependent)"/>
    <property type="match status" value="1"/>
</dbReference>
<organism evidence="4 5">
    <name type="scientific">Blumeria graminis f. sp. hordei (strain DH14)</name>
    <name type="common">Barley powdery mildew</name>
    <name type="synonym">Oidium monilioides f. sp. hordei</name>
    <dbReference type="NCBI Taxonomy" id="546991"/>
    <lineage>
        <taxon>Eukaryota</taxon>
        <taxon>Fungi</taxon>
        <taxon>Dikarya</taxon>
        <taxon>Ascomycota</taxon>
        <taxon>Pezizomycotina</taxon>
        <taxon>Leotiomycetes</taxon>
        <taxon>Erysiphales</taxon>
        <taxon>Erysiphaceae</taxon>
        <taxon>Blumeria</taxon>
        <taxon>Blumeria hordei</taxon>
    </lineage>
</organism>
<sequence>MTKVLLTGGSGFIAAHILDILLEHGHSVITTVRSQEKAAKIIEAHPKVSRSQLDFRIVPDIAQPGAFDEAVKIDGLKVVIHTASPFHFNATDMKRDLLDPAVNGTRGVLSAIKNGAPSVQRVVITSSYASILDPSKDISDPTIVYSEKDWNPISEELALQHPVLGYLASKTFAEKAAWEFIQKEKPNFTLATINPPLVLGPVINHLNSLESLNTSNQCIRDFTLGKLKTEIPDAGCFIWADVRDVALAHVKAFELDAAAGKRCFVTAGFFSNREIAAIIKNHFPEYVSKLPGPEVKGGDYPEKGPCKFNNSKTNEILGIKYYSLERSVVDAVKSFKRISTGSKI</sequence>
<proteinExistence type="inferred from homology"/>
<reference evidence="4 5" key="1">
    <citation type="journal article" date="2010" name="Science">
        <title>Genome expansion and gene loss in powdery mildew fungi reveal tradeoffs in extreme parasitism.</title>
        <authorList>
            <person name="Spanu P.D."/>
            <person name="Abbott J.C."/>
            <person name="Amselem J."/>
            <person name="Burgis T.A."/>
            <person name="Soanes D.M."/>
            <person name="Stueber K."/>
            <person name="Ver Loren van Themaat E."/>
            <person name="Brown J.K.M."/>
            <person name="Butcher S.A."/>
            <person name="Gurr S.J."/>
            <person name="Lebrun M.-H."/>
            <person name="Ridout C.J."/>
            <person name="Schulze-Lefert P."/>
            <person name="Talbot N.J."/>
            <person name="Ahmadinejad N."/>
            <person name="Ametz C."/>
            <person name="Barton G.R."/>
            <person name="Benjdia M."/>
            <person name="Bidzinski P."/>
            <person name="Bindschedler L.V."/>
            <person name="Both M."/>
            <person name="Brewer M.T."/>
            <person name="Cadle-Davidson L."/>
            <person name="Cadle-Davidson M.M."/>
            <person name="Collemare J."/>
            <person name="Cramer R."/>
            <person name="Frenkel O."/>
            <person name="Godfrey D."/>
            <person name="Harriman J."/>
            <person name="Hoede C."/>
            <person name="King B.C."/>
            <person name="Klages S."/>
            <person name="Kleemann J."/>
            <person name="Knoll D."/>
            <person name="Koti P.S."/>
            <person name="Kreplak J."/>
            <person name="Lopez-Ruiz F.J."/>
            <person name="Lu X."/>
            <person name="Maekawa T."/>
            <person name="Mahanil S."/>
            <person name="Micali C."/>
            <person name="Milgroom M.G."/>
            <person name="Montana G."/>
            <person name="Noir S."/>
            <person name="O'Connell R.J."/>
            <person name="Oberhaensli S."/>
            <person name="Parlange F."/>
            <person name="Pedersen C."/>
            <person name="Quesneville H."/>
            <person name="Reinhardt R."/>
            <person name="Rott M."/>
            <person name="Sacristan S."/>
            <person name="Schmidt S.M."/>
            <person name="Schoen M."/>
            <person name="Skamnioti P."/>
            <person name="Sommer H."/>
            <person name="Stephens A."/>
            <person name="Takahara H."/>
            <person name="Thordal-Christensen H."/>
            <person name="Vigouroux M."/>
            <person name="Wessling R."/>
            <person name="Wicker T."/>
            <person name="Panstruga R."/>
        </authorList>
    </citation>
    <scope>NUCLEOTIDE SEQUENCE [LARGE SCALE GENOMIC DNA]</scope>
    <source>
        <strain evidence="4">DH14</strain>
    </source>
</reference>
<evidence type="ECO:0000313" key="5">
    <source>
        <dbReference type="Proteomes" id="UP000015441"/>
    </source>
</evidence>
<dbReference type="SUPFAM" id="SSF51735">
    <property type="entry name" value="NAD(P)-binding Rossmann-fold domains"/>
    <property type="match status" value="1"/>
</dbReference>
<dbReference type="InterPro" id="IPR001509">
    <property type="entry name" value="Epimerase_deHydtase"/>
</dbReference>
<dbReference type="EMBL" id="CAUH01002030">
    <property type="protein sequence ID" value="CCU76025.1"/>
    <property type="molecule type" value="Genomic_DNA"/>
</dbReference>
<keyword evidence="5" id="KW-1185">Reference proteome</keyword>
<dbReference type="PANTHER" id="PTHR10366">
    <property type="entry name" value="NAD DEPENDENT EPIMERASE/DEHYDRATASE"/>
    <property type="match status" value="1"/>
</dbReference>
<dbReference type="Proteomes" id="UP000015441">
    <property type="component" value="Unassembled WGS sequence"/>
</dbReference>
<keyword evidence="1" id="KW-0560">Oxidoreductase</keyword>
<dbReference type="eggNOG" id="KOG1502">
    <property type="taxonomic scope" value="Eukaryota"/>
</dbReference>
<dbReference type="Pfam" id="PF01370">
    <property type="entry name" value="Epimerase"/>
    <property type="match status" value="1"/>
</dbReference>
<dbReference type="InParanoid" id="N1J718"/>
<dbReference type="CDD" id="cd05227">
    <property type="entry name" value="AR_SDR_e"/>
    <property type="match status" value="1"/>
</dbReference>
<dbReference type="HOGENOM" id="CLU_007383_9_2_1"/>
<comment type="caution">
    <text evidence="4">The sequence shown here is derived from an EMBL/GenBank/DDBJ whole genome shotgun (WGS) entry which is preliminary data.</text>
</comment>
<dbReference type="Gene3D" id="3.40.50.720">
    <property type="entry name" value="NAD(P)-binding Rossmann-like Domain"/>
    <property type="match status" value="1"/>
</dbReference>
<evidence type="ECO:0000313" key="4">
    <source>
        <dbReference type="EMBL" id="CCU76025.1"/>
    </source>
</evidence>
<gene>
    <name evidence="4" type="ORF">BGHDH14_bgh06539</name>
</gene>
<dbReference type="PANTHER" id="PTHR10366:SF564">
    <property type="entry name" value="STEROL-4-ALPHA-CARBOXYLATE 3-DEHYDROGENASE, DECARBOXYLATING"/>
    <property type="match status" value="1"/>
</dbReference>